<evidence type="ECO:0000313" key="2">
    <source>
        <dbReference type="EMBL" id="CAC5394813.1"/>
    </source>
</evidence>
<organism evidence="2 3">
    <name type="scientific">Mytilus coruscus</name>
    <name type="common">Sea mussel</name>
    <dbReference type="NCBI Taxonomy" id="42192"/>
    <lineage>
        <taxon>Eukaryota</taxon>
        <taxon>Metazoa</taxon>
        <taxon>Spiralia</taxon>
        <taxon>Lophotrochozoa</taxon>
        <taxon>Mollusca</taxon>
        <taxon>Bivalvia</taxon>
        <taxon>Autobranchia</taxon>
        <taxon>Pteriomorphia</taxon>
        <taxon>Mytilida</taxon>
        <taxon>Mytiloidea</taxon>
        <taxon>Mytilidae</taxon>
        <taxon>Mytilinae</taxon>
        <taxon>Mytilus</taxon>
    </lineage>
</organism>
<dbReference type="AlphaFoldDB" id="A0A6J8CEA8"/>
<dbReference type="OrthoDB" id="10284038at2759"/>
<dbReference type="Proteomes" id="UP000507470">
    <property type="component" value="Unassembled WGS sequence"/>
</dbReference>
<gene>
    <name evidence="2" type="ORF">MCOR_29530</name>
</gene>
<reference evidence="2 3" key="1">
    <citation type="submission" date="2020-06" db="EMBL/GenBank/DDBJ databases">
        <authorList>
            <person name="Li R."/>
            <person name="Bekaert M."/>
        </authorList>
    </citation>
    <scope>NUCLEOTIDE SEQUENCE [LARGE SCALE GENOMIC DNA]</scope>
    <source>
        <strain evidence="3">wild</strain>
    </source>
</reference>
<keyword evidence="3" id="KW-1185">Reference proteome</keyword>
<feature type="transmembrane region" description="Helical" evidence="1">
    <location>
        <begin position="178"/>
        <end position="199"/>
    </location>
</feature>
<proteinExistence type="predicted"/>
<sequence>MCFRDINTETYTELCNKTDEIQQEGFKTVVRGSFDGVPCDENHYQPFKYSSSYGNTCVFLKSICKEEGQIESTDRQTTSDRTCRCDYRFGFSFVSKQNKLCFCVPSEEDCSCYYKECGKDRVLTPDYVCMNTANITGHFKCPLIHESKATKTEETKVINKPYKDPCPRQKEQNAMIRLLMFVVGIQFGLLCLVISVGLIRSFSCNWQEHMKKKNI</sequence>
<evidence type="ECO:0000313" key="3">
    <source>
        <dbReference type="Proteomes" id="UP000507470"/>
    </source>
</evidence>
<protein>
    <submittedName>
        <fullName evidence="2">Uncharacterized protein</fullName>
    </submittedName>
</protein>
<evidence type="ECO:0000256" key="1">
    <source>
        <dbReference type="SAM" id="Phobius"/>
    </source>
</evidence>
<keyword evidence="1" id="KW-0472">Membrane</keyword>
<accession>A0A6J8CEA8</accession>
<dbReference type="EMBL" id="CACVKT020005388">
    <property type="protein sequence ID" value="CAC5394813.1"/>
    <property type="molecule type" value="Genomic_DNA"/>
</dbReference>
<keyword evidence="1" id="KW-1133">Transmembrane helix</keyword>
<keyword evidence="1" id="KW-0812">Transmembrane</keyword>
<name>A0A6J8CEA8_MYTCO</name>